<evidence type="ECO:0008006" key="10">
    <source>
        <dbReference type="Google" id="ProtNLM"/>
    </source>
</evidence>
<keyword evidence="4" id="KW-0418">Kinase</keyword>
<dbReference type="GO" id="GO:0005524">
    <property type="term" value="F:ATP binding"/>
    <property type="evidence" value="ECO:0007669"/>
    <property type="project" value="UniProtKB-KW"/>
</dbReference>
<proteinExistence type="inferred from homology"/>
<name>A0A9P1GZM0_9PEZI</name>
<dbReference type="PANTHER" id="PTHR20275">
    <property type="entry name" value="NAD KINASE"/>
    <property type="match status" value="1"/>
</dbReference>
<keyword evidence="2" id="KW-0808">Transferase</keyword>
<keyword evidence="9" id="KW-1185">Reference proteome</keyword>
<dbReference type="InterPro" id="IPR002504">
    <property type="entry name" value="NADK"/>
</dbReference>
<dbReference type="InterPro" id="IPR017438">
    <property type="entry name" value="ATP-NAD_kinase_N"/>
</dbReference>
<evidence type="ECO:0000313" key="8">
    <source>
        <dbReference type="EMBL" id="CAI4212890.1"/>
    </source>
</evidence>
<sequence length="324" mass="34788">MPSRAKAFLFVAAPKNDMRHLLPPEPHNPNLPVRPQVTLSAIALAKYLHNNYPELNLIFEPQTAHEIHDSLPFPVYTSYSTSSLLPSKVDIAVTLGGDGTILHAASLFSLMTSVPQSSPLVWARWGSWASGSLTRKALTDATTAAAATTTTATTERATEARVSDGWDVVRGQSLGSQRASQMLLRHRLKVGLYDSSGESLNHELIPRVTTDAHQAPIPSLHDALTEPAGAVVQPTPESVHVVNELLIHRGPDPHLVIMDIFLNGHFLTEAVADGIIVSTPTGSTAYSLSAGGSIVHPLVKSMSITPICPRSLSFRPLILPSTPR</sequence>
<dbReference type="FunFam" id="2.60.200.30:FF:000009">
    <property type="entry name" value="Poly(P)/ATP NAD kinase"/>
    <property type="match status" value="1"/>
</dbReference>
<evidence type="ECO:0000256" key="4">
    <source>
        <dbReference type="ARBA" id="ARBA00022777"/>
    </source>
</evidence>
<gene>
    <name evidence="8" type="ORF">PPNO1_LOCUS2639</name>
</gene>
<dbReference type="SUPFAM" id="SSF111331">
    <property type="entry name" value="NAD kinase/diacylglycerol kinase-like"/>
    <property type="match status" value="1"/>
</dbReference>
<dbReference type="Pfam" id="PF01513">
    <property type="entry name" value="NAD_kinase"/>
    <property type="match status" value="1"/>
</dbReference>
<reference evidence="8" key="1">
    <citation type="submission" date="2022-11" db="EMBL/GenBank/DDBJ databases">
        <authorList>
            <person name="Scott C."/>
            <person name="Bruce N."/>
        </authorList>
    </citation>
    <scope>NUCLEOTIDE SEQUENCE</scope>
</reference>
<comment type="similarity">
    <text evidence="1">Belongs to the NAD kinase family.</text>
</comment>
<keyword evidence="5" id="KW-0067">ATP-binding</keyword>
<dbReference type="Pfam" id="PF20143">
    <property type="entry name" value="NAD_kinase_C"/>
    <property type="match status" value="1"/>
</dbReference>
<evidence type="ECO:0000256" key="1">
    <source>
        <dbReference type="ARBA" id="ARBA00010995"/>
    </source>
</evidence>
<dbReference type="GO" id="GO:0006741">
    <property type="term" value="P:NADP+ biosynthetic process"/>
    <property type="evidence" value="ECO:0007669"/>
    <property type="project" value="InterPro"/>
</dbReference>
<organism evidence="8 9">
    <name type="scientific">Parascedosporium putredinis</name>
    <dbReference type="NCBI Taxonomy" id="1442378"/>
    <lineage>
        <taxon>Eukaryota</taxon>
        <taxon>Fungi</taxon>
        <taxon>Dikarya</taxon>
        <taxon>Ascomycota</taxon>
        <taxon>Pezizomycotina</taxon>
        <taxon>Sordariomycetes</taxon>
        <taxon>Hypocreomycetidae</taxon>
        <taxon>Microascales</taxon>
        <taxon>Microascaceae</taxon>
        <taxon>Parascedosporium</taxon>
    </lineage>
</organism>
<protein>
    <recommendedName>
        <fullName evidence="10">ATP-NAD kinase</fullName>
    </recommendedName>
</protein>
<evidence type="ECO:0000256" key="3">
    <source>
        <dbReference type="ARBA" id="ARBA00022741"/>
    </source>
</evidence>
<dbReference type="GO" id="GO:0019674">
    <property type="term" value="P:NAD+ metabolic process"/>
    <property type="evidence" value="ECO:0007669"/>
    <property type="project" value="InterPro"/>
</dbReference>
<accession>A0A9P1GZM0</accession>
<dbReference type="GO" id="GO:0003951">
    <property type="term" value="F:NAD+ kinase activity"/>
    <property type="evidence" value="ECO:0007669"/>
    <property type="project" value="InterPro"/>
</dbReference>
<evidence type="ECO:0000256" key="6">
    <source>
        <dbReference type="ARBA" id="ARBA00022857"/>
    </source>
</evidence>
<dbReference type="AlphaFoldDB" id="A0A9P1GZM0"/>
<dbReference type="EMBL" id="CALLCH030000006">
    <property type="protein sequence ID" value="CAI4212890.1"/>
    <property type="molecule type" value="Genomic_DNA"/>
</dbReference>
<dbReference type="Gene3D" id="2.60.200.30">
    <property type="entry name" value="Probable inorganic polyphosphate/atp-NAD kinase, domain 2"/>
    <property type="match status" value="1"/>
</dbReference>
<dbReference type="Gene3D" id="3.40.50.10330">
    <property type="entry name" value="Probable inorganic polyphosphate/atp-NAD kinase, domain 1"/>
    <property type="match status" value="1"/>
</dbReference>
<comment type="caution">
    <text evidence="8">The sequence shown here is derived from an EMBL/GenBank/DDBJ whole genome shotgun (WGS) entry which is preliminary data.</text>
</comment>
<keyword evidence="3" id="KW-0547">Nucleotide-binding</keyword>
<dbReference type="OrthoDB" id="24581at2759"/>
<evidence type="ECO:0000256" key="7">
    <source>
        <dbReference type="ARBA" id="ARBA00023027"/>
    </source>
</evidence>
<evidence type="ECO:0000256" key="5">
    <source>
        <dbReference type="ARBA" id="ARBA00022840"/>
    </source>
</evidence>
<keyword evidence="6" id="KW-0521">NADP</keyword>
<evidence type="ECO:0000256" key="2">
    <source>
        <dbReference type="ARBA" id="ARBA00022679"/>
    </source>
</evidence>
<evidence type="ECO:0000313" key="9">
    <source>
        <dbReference type="Proteomes" id="UP000838763"/>
    </source>
</evidence>
<dbReference type="Proteomes" id="UP000838763">
    <property type="component" value="Unassembled WGS sequence"/>
</dbReference>
<dbReference type="InterPro" id="IPR016064">
    <property type="entry name" value="NAD/diacylglycerol_kinase_sf"/>
</dbReference>
<dbReference type="PANTHER" id="PTHR20275:SF26">
    <property type="entry name" value="NADH KINASE POS5, MITOCHONDRIAL"/>
    <property type="match status" value="1"/>
</dbReference>
<dbReference type="InterPro" id="IPR017437">
    <property type="entry name" value="ATP-NAD_kinase_PpnK-typ_C"/>
</dbReference>
<keyword evidence="7" id="KW-0520">NAD</keyword>